<dbReference type="Proteomes" id="UP001370490">
    <property type="component" value="Unassembled WGS sequence"/>
</dbReference>
<comment type="caution">
    <text evidence="1">The sequence shown here is derived from an EMBL/GenBank/DDBJ whole genome shotgun (WGS) entry which is preliminary data.</text>
</comment>
<keyword evidence="2" id="KW-1185">Reference proteome</keyword>
<dbReference type="AlphaFoldDB" id="A0AAN8Z673"/>
<organism evidence="1 2">
    <name type="scientific">Dillenia turbinata</name>
    <dbReference type="NCBI Taxonomy" id="194707"/>
    <lineage>
        <taxon>Eukaryota</taxon>
        <taxon>Viridiplantae</taxon>
        <taxon>Streptophyta</taxon>
        <taxon>Embryophyta</taxon>
        <taxon>Tracheophyta</taxon>
        <taxon>Spermatophyta</taxon>
        <taxon>Magnoliopsida</taxon>
        <taxon>eudicotyledons</taxon>
        <taxon>Gunneridae</taxon>
        <taxon>Pentapetalae</taxon>
        <taxon>Dilleniales</taxon>
        <taxon>Dilleniaceae</taxon>
        <taxon>Dillenia</taxon>
    </lineage>
</organism>
<proteinExistence type="predicted"/>
<name>A0AAN8Z673_9MAGN</name>
<protein>
    <submittedName>
        <fullName evidence="1">Uncharacterized protein</fullName>
    </submittedName>
</protein>
<gene>
    <name evidence="1" type="ORF">RJ641_008181</name>
</gene>
<evidence type="ECO:0000313" key="2">
    <source>
        <dbReference type="Proteomes" id="UP001370490"/>
    </source>
</evidence>
<reference evidence="1 2" key="1">
    <citation type="submission" date="2023-12" db="EMBL/GenBank/DDBJ databases">
        <title>A high-quality genome assembly for Dillenia turbinata (Dilleniales).</title>
        <authorList>
            <person name="Chanderbali A."/>
        </authorList>
    </citation>
    <scope>NUCLEOTIDE SEQUENCE [LARGE SCALE GENOMIC DNA]</scope>
    <source>
        <strain evidence="1">LSX21</strain>
        <tissue evidence="1">Leaf</tissue>
    </source>
</reference>
<dbReference type="EMBL" id="JBAMMX010000015">
    <property type="protein sequence ID" value="KAK6926462.1"/>
    <property type="molecule type" value="Genomic_DNA"/>
</dbReference>
<sequence>MVQFLWPIYENQRRRSFLELFICGKVLADIVFGKAIHYERKFKRVNRKKVSRHARNRDFVAEGGTSAIIVLKEGTNHSSAVDIVNDVPESTAEGWGENAVGAVESCGENNVSSVQCCSETRASGVGSNAL</sequence>
<accession>A0AAN8Z673</accession>
<evidence type="ECO:0000313" key="1">
    <source>
        <dbReference type="EMBL" id="KAK6926462.1"/>
    </source>
</evidence>